<feature type="compositionally biased region" description="Polar residues" evidence="1">
    <location>
        <begin position="678"/>
        <end position="687"/>
    </location>
</feature>
<dbReference type="OrthoDB" id="3048541at2759"/>
<feature type="non-terminal residue" evidence="2">
    <location>
        <position position="898"/>
    </location>
</feature>
<proteinExistence type="predicted"/>
<name>A0A9P7FNW4_9AGAR</name>
<reference evidence="2" key="2">
    <citation type="submission" date="2021-10" db="EMBL/GenBank/DDBJ databases">
        <title>Phylogenomics reveals ancestral predisposition of the termite-cultivated fungus Termitomyces towards a domesticated lifestyle.</title>
        <authorList>
            <person name="Auxier B."/>
            <person name="Grum-Grzhimaylo A."/>
            <person name="Cardenas M.E."/>
            <person name="Lodge J.D."/>
            <person name="Laessoe T."/>
            <person name="Pedersen O."/>
            <person name="Smith M.E."/>
            <person name="Kuyper T.W."/>
            <person name="Franco-Molano E.A."/>
            <person name="Baroni T.J."/>
            <person name="Aanen D.K."/>
        </authorList>
    </citation>
    <scope>NUCLEOTIDE SEQUENCE</scope>
    <source>
        <strain evidence="2">D49</strain>
    </source>
</reference>
<feature type="region of interest" description="Disordered" evidence="1">
    <location>
        <begin position="641"/>
        <end position="688"/>
    </location>
</feature>
<evidence type="ECO:0000313" key="2">
    <source>
        <dbReference type="EMBL" id="KAG5633966.1"/>
    </source>
</evidence>
<keyword evidence="3" id="KW-1185">Reference proteome</keyword>
<accession>A0A9P7FNW4</accession>
<evidence type="ECO:0000256" key="1">
    <source>
        <dbReference type="SAM" id="MobiDB-lite"/>
    </source>
</evidence>
<protein>
    <submittedName>
        <fullName evidence="2">Uncharacterized protein</fullName>
    </submittedName>
</protein>
<reference evidence="2" key="1">
    <citation type="submission" date="2021-02" db="EMBL/GenBank/DDBJ databases">
        <authorList>
            <person name="Nieuwenhuis M."/>
            <person name="Van De Peppel L.J.J."/>
        </authorList>
    </citation>
    <scope>NUCLEOTIDE SEQUENCE</scope>
    <source>
        <strain evidence="2">D49</strain>
    </source>
</reference>
<organism evidence="2 3">
    <name type="scientific">Sphagnurus paluster</name>
    <dbReference type="NCBI Taxonomy" id="117069"/>
    <lineage>
        <taxon>Eukaryota</taxon>
        <taxon>Fungi</taxon>
        <taxon>Dikarya</taxon>
        <taxon>Basidiomycota</taxon>
        <taxon>Agaricomycotina</taxon>
        <taxon>Agaricomycetes</taxon>
        <taxon>Agaricomycetidae</taxon>
        <taxon>Agaricales</taxon>
        <taxon>Tricholomatineae</taxon>
        <taxon>Lyophyllaceae</taxon>
        <taxon>Sphagnurus</taxon>
    </lineage>
</organism>
<dbReference type="AlphaFoldDB" id="A0A9P7FNW4"/>
<dbReference type="Proteomes" id="UP000717328">
    <property type="component" value="Unassembled WGS sequence"/>
</dbReference>
<gene>
    <name evidence="2" type="ORF">H0H81_004150</name>
</gene>
<evidence type="ECO:0000313" key="3">
    <source>
        <dbReference type="Proteomes" id="UP000717328"/>
    </source>
</evidence>
<sequence>MVNLIAQNRISGVSRIISTALHDGASAEAICRKLDDAIEGCYAPRKWSQREIDIAFLVKAHGGPRLLYALQKAEGYPSRRTLHRQKIIPELKISIGVPSEDEMKANIIAFLGELGRKPPIFPEIGQILMIDGVALEEACRYDHSRLSVVGLCREHSNNIDHKVMTLRDIERLEKALHDDHVCHHGKDGTVVGLAPVTGTENYFTSPLILSPSCKSEKGKDLAQWVTCFLKIYKDHPCGRARHGPIRSLGTDGEPTLQNLRFSEFLVQDLDPLSPLGQLLYRLTGLNCRTGIDGVRGTCDPKHGFKRCATMFRSSTGIQVGDTVIQPEHIMQSLLYLDHMTAHKADILLYPADKQNVPNAVRLLQELYDLSGIKVVPHPGHLKHLRAIAFIAKVLSYFLFPFIKVEMSLSEQIQSLSAYSHLLTGLYTKHRLGFMTSALFADTQAIVKNVIFTTAELQLLKNPEIEYYILFEGTDRLEGVFSHARTQDHARNFDILQLAHKLSIGAEINAIYERYPDLDRGHKRRQLFNARGVDHINPRSWIGDVHVNNVDIEKEYFAGRKVANDLLVRFFGNADAAIDFDELFRNPMHDHLRPQGVYIGSRLANEEEVGGTDYFGPFLDIPDLDCEPLTCEADNETILNCDEDRHGTVDPPMLRSSTGQLESDPSIEIHDPDALLNPTPDSNLNSESNEPRKHYIEINGDLTHVALAIGHYLGSKPQDQRLHSRVGKVTSRPLRARGVTIDQLLKPAPKDINKHTDEEDKTGKVKSGDPGAILVRVGETICLGVVEILGFVQGPGTSQIAMIDLENLEKIGNSNSVSVAVQVMELVPQSTDSNSWIWNHKYIQIEESLEIHGGATTQRHFTTRVPGPLLIPLGPKLAKTKVKECIVPVWVFCNQALQE</sequence>
<dbReference type="EMBL" id="JABCKI010006779">
    <property type="protein sequence ID" value="KAG5633966.1"/>
    <property type="molecule type" value="Genomic_DNA"/>
</dbReference>
<comment type="caution">
    <text evidence="2">The sequence shown here is derived from an EMBL/GenBank/DDBJ whole genome shotgun (WGS) entry which is preliminary data.</text>
</comment>